<comment type="caution">
    <text evidence="1">The sequence shown here is derived from an EMBL/GenBank/DDBJ whole genome shotgun (WGS) entry which is preliminary data.</text>
</comment>
<accession>A0A4Y8PTL4</accession>
<dbReference type="OrthoDB" id="2532515at2"/>
<dbReference type="AlphaFoldDB" id="A0A4Y8PTL4"/>
<dbReference type="RefSeq" id="WP_134757283.1">
    <property type="nucleotide sequence ID" value="NZ_MYFO02000016.1"/>
</dbReference>
<name>A0A4Y8PTL4_9BACL</name>
<organism evidence="1 2">
    <name type="scientific">Paenibacillus athensensis</name>
    <dbReference type="NCBI Taxonomy" id="1967502"/>
    <lineage>
        <taxon>Bacteria</taxon>
        <taxon>Bacillati</taxon>
        <taxon>Bacillota</taxon>
        <taxon>Bacilli</taxon>
        <taxon>Bacillales</taxon>
        <taxon>Paenibacillaceae</taxon>
        <taxon>Paenibacillus</taxon>
    </lineage>
</organism>
<gene>
    <name evidence="1" type="ORF">B5M42_23270</name>
</gene>
<proteinExistence type="predicted"/>
<dbReference type="PROSITE" id="PS51257">
    <property type="entry name" value="PROKAR_LIPOPROTEIN"/>
    <property type="match status" value="1"/>
</dbReference>
<evidence type="ECO:0000313" key="2">
    <source>
        <dbReference type="Proteomes" id="UP000298246"/>
    </source>
</evidence>
<dbReference type="EMBL" id="MYFO01000052">
    <property type="protein sequence ID" value="TFE83299.1"/>
    <property type="molecule type" value="Genomic_DNA"/>
</dbReference>
<protein>
    <submittedName>
        <fullName evidence="1">Uncharacterized protein</fullName>
    </submittedName>
</protein>
<dbReference type="Proteomes" id="UP000298246">
    <property type="component" value="Unassembled WGS sequence"/>
</dbReference>
<evidence type="ECO:0000313" key="1">
    <source>
        <dbReference type="EMBL" id="TFE83299.1"/>
    </source>
</evidence>
<keyword evidence="2" id="KW-1185">Reference proteome</keyword>
<sequence>MLKKWMPLTAAAAIGLVTLTGCTDHTKLKDSVTQALDKQQSMKAYTFKGSAELGLSDKLLNSPNLLTGGLLAMLRESTIDWSGAATLEPLQYESDLTITPKGSTSPIAIPVLIKDSKLYFNMPALNKTADEYYMVDLQQMSASGKSPITVDSLKNSSGVGVELGRLLLTDLDAKWFNEAKEPLKLADGTAAAQSIIIDITAKNEEALNAELKNKLPGLIDTLSTNGLLPTAKADQLKQAPDGAVKLHAPGQISLAIDDQGFIRDQVIDVAFTTTPAGGQSADNHIKLHQSFGAINQTPTFTKEVPGTIKNFDDILKQLGKAQAPAN</sequence>
<reference evidence="1 2" key="1">
    <citation type="submission" date="2017-03" db="EMBL/GenBank/DDBJ databases">
        <title>Isolation of Levoglucosan Utilizing Bacteria.</title>
        <authorList>
            <person name="Arya A.S."/>
        </authorList>
    </citation>
    <scope>NUCLEOTIDE SEQUENCE [LARGE SCALE GENOMIC DNA]</scope>
    <source>
        <strain evidence="1 2">MEC069</strain>
    </source>
</reference>